<dbReference type="Proteomes" id="UP000675881">
    <property type="component" value="Chromosome 5"/>
</dbReference>
<comment type="similarity">
    <text evidence="1">Belongs to the UPF0585 family.</text>
</comment>
<dbReference type="AlphaFoldDB" id="A0A7R8CVZ5"/>
<name>A0A7R8CVZ5_LEPSM</name>
<protein>
    <submittedName>
        <fullName evidence="2">Methyltransferase-like 26</fullName>
    </submittedName>
</protein>
<evidence type="ECO:0000256" key="1">
    <source>
        <dbReference type="ARBA" id="ARBA00008308"/>
    </source>
</evidence>
<dbReference type="EMBL" id="HG994584">
    <property type="protein sequence ID" value="CAF2947669.1"/>
    <property type="molecule type" value="Genomic_DNA"/>
</dbReference>
<dbReference type="PANTHER" id="PTHR20974:SF0">
    <property type="entry name" value="UPF0585 PROTEIN CG18661"/>
    <property type="match status" value="1"/>
</dbReference>
<evidence type="ECO:0000313" key="2">
    <source>
        <dbReference type="EMBL" id="CAF2947669.1"/>
    </source>
</evidence>
<keyword evidence="2" id="KW-0489">Methyltransferase</keyword>
<evidence type="ECO:0000313" key="3">
    <source>
        <dbReference type="Proteomes" id="UP000675881"/>
    </source>
</evidence>
<organism evidence="2 3">
    <name type="scientific">Lepeophtheirus salmonis</name>
    <name type="common">Salmon louse</name>
    <name type="synonym">Caligus salmonis</name>
    <dbReference type="NCBI Taxonomy" id="72036"/>
    <lineage>
        <taxon>Eukaryota</taxon>
        <taxon>Metazoa</taxon>
        <taxon>Ecdysozoa</taxon>
        <taxon>Arthropoda</taxon>
        <taxon>Crustacea</taxon>
        <taxon>Multicrustacea</taxon>
        <taxon>Hexanauplia</taxon>
        <taxon>Copepoda</taxon>
        <taxon>Siphonostomatoida</taxon>
        <taxon>Caligidae</taxon>
        <taxon>Lepeophtheirus</taxon>
    </lineage>
</organism>
<dbReference type="SUPFAM" id="SSF53335">
    <property type="entry name" value="S-adenosyl-L-methionine-dependent methyltransferases"/>
    <property type="match status" value="1"/>
</dbReference>
<dbReference type="GO" id="GO:0032259">
    <property type="term" value="P:methylation"/>
    <property type="evidence" value="ECO:0007669"/>
    <property type="project" value="UniProtKB-KW"/>
</dbReference>
<dbReference type="GO" id="GO:0008168">
    <property type="term" value="F:methyltransferase activity"/>
    <property type="evidence" value="ECO:0007669"/>
    <property type="project" value="UniProtKB-KW"/>
</dbReference>
<proteinExistence type="inferred from homology"/>
<sequence>MSSAASRNREPIWNILKTHISKETRSILEVSSGSGMHVTYFAQKCKEVHPNLQWTPSEYDKRCFTSINNYIQSEDVAECVASPLHIDVLDPATWTQDLVDIILNINMIHITPFECSISLFQLAGKTLKSSGLLITYGPYSENGVLIPESNVIFNESLKSMNCLWGIRDLSNLIELATDNGITLKKTYNMPANNKILL</sequence>
<dbReference type="PANTHER" id="PTHR20974">
    <property type="entry name" value="UPF0585 PROTEIN CG18661"/>
    <property type="match status" value="1"/>
</dbReference>
<gene>
    <name evidence="2" type="ORF">LSAA_9881</name>
</gene>
<reference evidence="2" key="1">
    <citation type="submission" date="2021-02" db="EMBL/GenBank/DDBJ databases">
        <authorList>
            <person name="Bekaert M."/>
        </authorList>
    </citation>
    <scope>NUCLEOTIDE SEQUENCE</scope>
    <source>
        <strain evidence="2">IoA-00</strain>
    </source>
</reference>
<dbReference type="Pfam" id="PF06080">
    <property type="entry name" value="DUF938"/>
    <property type="match status" value="1"/>
</dbReference>
<dbReference type="OrthoDB" id="10258744at2759"/>
<dbReference type="InterPro" id="IPR010342">
    <property type="entry name" value="DUF938"/>
</dbReference>
<dbReference type="InterPro" id="IPR029063">
    <property type="entry name" value="SAM-dependent_MTases_sf"/>
</dbReference>
<keyword evidence="2" id="KW-0808">Transferase</keyword>
<accession>A0A7R8CVZ5</accession>
<keyword evidence="3" id="KW-1185">Reference proteome</keyword>